<organism evidence="2 3">
    <name type="scientific">Smittium megazygosporum</name>
    <dbReference type="NCBI Taxonomy" id="133381"/>
    <lineage>
        <taxon>Eukaryota</taxon>
        <taxon>Fungi</taxon>
        <taxon>Fungi incertae sedis</taxon>
        <taxon>Zoopagomycota</taxon>
        <taxon>Kickxellomycotina</taxon>
        <taxon>Harpellomycetes</taxon>
        <taxon>Harpellales</taxon>
        <taxon>Legeriomycetaceae</taxon>
        <taxon>Smittium</taxon>
    </lineage>
</organism>
<name>A0A2T9Y3Y4_9FUNG</name>
<gene>
    <name evidence="2" type="ORF">BB560_006562</name>
</gene>
<reference evidence="2 3" key="1">
    <citation type="journal article" date="2018" name="MBio">
        <title>Comparative Genomics Reveals the Core Gene Toolbox for the Fungus-Insect Symbiosis.</title>
        <authorList>
            <person name="Wang Y."/>
            <person name="Stata M."/>
            <person name="Wang W."/>
            <person name="Stajich J.E."/>
            <person name="White M.M."/>
            <person name="Moncalvo J.M."/>
        </authorList>
    </citation>
    <scope>NUCLEOTIDE SEQUENCE [LARGE SCALE GENOMIC DNA]</scope>
    <source>
        <strain evidence="2 3">SC-DP-2</strain>
    </source>
</reference>
<evidence type="ECO:0000313" key="3">
    <source>
        <dbReference type="Proteomes" id="UP000245609"/>
    </source>
</evidence>
<evidence type="ECO:0000313" key="2">
    <source>
        <dbReference type="EMBL" id="PVU87041.1"/>
    </source>
</evidence>
<comment type="caution">
    <text evidence="2">The sequence shown here is derived from an EMBL/GenBank/DDBJ whole genome shotgun (WGS) entry which is preliminary data.</text>
</comment>
<evidence type="ECO:0000256" key="1">
    <source>
        <dbReference type="SAM" id="MobiDB-lite"/>
    </source>
</evidence>
<keyword evidence="3" id="KW-1185">Reference proteome</keyword>
<proteinExistence type="predicted"/>
<dbReference type="Proteomes" id="UP000245609">
    <property type="component" value="Unassembled WGS sequence"/>
</dbReference>
<dbReference type="AlphaFoldDB" id="A0A2T9Y3Y4"/>
<feature type="compositionally biased region" description="Basic and acidic residues" evidence="1">
    <location>
        <begin position="10"/>
        <end position="25"/>
    </location>
</feature>
<feature type="region of interest" description="Disordered" evidence="1">
    <location>
        <begin position="85"/>
        <end position="105"/>
    </location>
</feature>
<sequence length="105" mass="11751">MGDSLDDDFYIEKEFDTKSKSKPETRPTTVQGQVEIFNTMLKKSFNGISSLELSEISVKDDSIAVDFVANPEISTIEDVVSKVLESSKSNDGKDKKPEQKNELQM</sequence>
<dbReference type="EMBL" id="MBFS01003369">
    <property type="protein sequence ID" value="PVU87041.1"/>
    <property type="molecule type" value="Genomic_DNA"/>
</dbReference>
<protein>
    <submittedName>
        <fullName evidence="2">Uncharacterized protein</fullName>
    </submittedName>
</protein>
<feature type="region of interest" description="Disordered" evidence="1">
    <location>
        <begin position="1"/>
        <end position="29"/>
    </location>
</feature>
<feature type="compositionally biased region" description="Basic and acidic residues" evidence="1">
    <location>
        <begin position="88"/>
        <end position="105"/>
    </location>
</feature>
<accession>A0A2T9Y3Y4</accession>